<keyword evidence="8" id="KW-1185">Reference proteome</keyword>
<dbReference type="Gene3D" id="2.10.25.10">
    <property type="entry name" value="Laminin"/>
    <property type="match status" value="1"/>
</dbReference>
<keyword evidence="3 4" id="KW-1015">Disulfide bond</keyword>
<dbReference type="InterPro" id="IPR002350">
    <property type="entry name" value="Kazal_dom"/>
</dbReference>
<evidence type="ECO:0000313" key="8">
    <source>
        <dbReference type="Proteomes" id="UP000759131"/>
    </source>
</evidence>
<feature type="domain" description="Kazal-like" evidence="6">
    <location>
        <begin position="218"/>
        <end position="265"/>
    </location>
</feature>
<evidence type="ECO:0000256" key="1">
    <source>
        <dbReference type="ARBA" id="ARBA00022690"/>
    </source>
</evidence>
<sequence>MKCLKCTRVESVNDVTLLSRERASGERSFWCCVRRVSRASHLRPSVETEIIANRLAKRAHSLSARATALPVRECSWDVDFGRESRLGGASCHNANDQCSECQFGAKCHVTSARTQCVCEERCEEEGRERALICDSWCQSLPCLSPLSRNASRVLLSAVCGRNHKSYASECELNADECRERAFIGVHGTGLCAEDHCLPNTCSQPFAQCLPTQQGFRCFCPQCPQSTETAVCASNGRLYDSECHVRRDACLLERDLRVVRSGDCGQQCGQKCVFGAKCLSGKCVCDERCQRSVAWICGTDGISYENECLLRRQSCHLSVEIRVKHNGSCDETSRDDKVAKECEKCEDKRFEPICANDRVESVERLDSRGLRQRLKRAHESTALLYSLFYGQCDDEDRWEGSAADNCRQPCLFGAKCAAGARCECHFRCSDVTSGRVCGLLANNETRLYDNECRLREESCRRQQSIANCSQLCGHSSPVWRSGRPLACVGGGECPPNSGCVGGVCCHCRCHRDGTEAPMRCDDNRCQCKRGISGVFCDRCLRGFYAFSSSGCSATVISEQVSALADHVMLTLLSQKGAVCAERGSRARSARRQSKRQSKQIKSLFLEIEFLESLDVVEVRAHDAAAEVAPVQVHHR</sequence>
<dbReference type="CDD" id="cd00055">
    <property type="entry name" value="EGF_Lam"/>
    <property type="match status" value="1"/>
</dbReference>
<dbReference type="EMBL" id="CAJPIZ010000291">
    <property type="protein sequence ID" value="CAG2101061.1"/>
    <property type="molecule type" value="Genomic_DNA"/>
</dbReference>
<dbReference type="AlphaFoldDB" id="A0A7R9KCN5"/>
<evidence type="ECO:0000256" key="4">
    <source>
        <dbReference type="PROSITE-ProRule" id="PRU00460"/>
    </source>
</evidence>
<feature type="disulfide bond" evidence="4">
    <location>
        <begin position="526"/>
        <end position="535"/>
    </location>
</feature>
<dbReference type="InterPro" id="IPR050653">
    <property type="entry name" value="Prot_Inhib_GrowthFact_Antg"/>
</dbReference>
<evidence type="ECO:0000313" key="7">
    <source>
        <dbReference type="EMBL" id="CAD7620631.1"/>
    </source>
</evidence>
<evidence type="ECO:0008006" key="9">
    <source>
        <dbReference type="Google" id="ProtNLM"/>
    </source>
</evidence>
<feature type="domain" description="Laminin EGF-like" evidence="5">
    <location>
        <begin position="506"/>
        <end position="552"/>
    </location>
</feature>
<proteinExistence type="predicted"/>
<dbReference type="EMBL" id="OC854866">
    <property type="protein sequence ID" value="CAD7620631.1"/>
    <property type="molecule type" value="Genomic_DNA"/>
</dbReference>
<keyword evidence="1" id="KW-0646">Protease inhibitor</keyword>
<dbReference type="InterPro" id="IPR036058">
    <property type="entry name" value="Kazal_dom_sf"/>
</dbReference>
<dbReference type="PANTHER" id="PTHR10913:SF45">
    <property type="entry name" value="FOLLISTATIN, ISOFORM A-RELATED"/>
    <property type="match status" value="1"/>
</dbReference>
<dbReference type="Pfam" id="PF07648">
    <property type="entry name" value="Kazal_2"/>
    <property type="match status" value="4"/>
</dbReference>
<comment type="caution">
    <text evidence="4">Lacks conserved residue(s) required for the propagation of feature annotation.</text>
</comment>
<dbReference type="CDD" id="cd00104">
    <property type="entry name" value="KAZAL_FS"/>
    <property type="match status" value="2"/>
</dbReference>
<evidence type="ECO:0000256" key="3">
    <source>
        <dbReference type="ARBA" id="ARBA00023157"/>
    </source>
</evidence>
<dbReference type="SUPFAM" id="SSF100895">
    <property type="entry name" value="Kazal-type serine protease inhibitors"/>
    <property type="match status" value="3"/>
</dbReference>
<keyword evidence="4" id="KW-0424">Laminin EGF-like domain</keyword>
<dbReference type="SMART" id="SM00180">
    <property type="entry name" value="EGF_Lam"/>
    <property type="match status" value="1"/>
</dbReference>
<evidence type="ECO:0000259" key="6">
    <source>
        <dbReference type="PROSITE" id="PS51465"/>
    </source>
</evidence>
<dbReference type="Proteomes" id="UP000759131">
    <property type="component" value="Unassembled WGS sequence"/>
</dbReference>
<accession>A0A7R9KCN5</accession>
<name>A0A7R9KCN5_9ACAR</name>
<feature type="domain" description="Kazal-like" evidence="6">
    <location>
        <begin position="416"/>
        <end position="469"/>
    </location>
</feature>
<reference evidence="7" key="1">
    <citation type="submission" date="2020-11" db="EMBL/GenBank/DDBJ databases">
        <authorList>
            <person name="Tran Van P."/>
        </authorList>
    </citation>
    <scope>NUCLEOTIDE SEQUENCE</scope>
</reference>
<gene>
    <name evidence="7" type="ORF">OSB1V03_LOCUS1112</name>
</gene>
<keyword evidence="2" id="KW-0722">Serine protease inhibitor</keyword>
<dbReference type="Pfam" id="PF00053">
    <property type="entry name" value="EGF_laminin"/>
    <property type="match status" value="1"/>
</dbReference>
<dbReference type="PROSITE" id="PS01248">
    <property type="entry name" value="EGF_LAM_1"/>
    <property type="match status" value="1"/>
</dbReference>
<dbReference type="InterPro" id="IPR002049">
    <property type="entry name" value="LE_dom"/>
</dbReference>
<dbReference type="Gene3D" id="3.30.60.30">
    <property type="match status" value="4"/>
</dbReference>
<feature type="domain" description="Kazal-like" evidence="6">
    <location>
        <begin position="283"/>
        <end position="330"/>
    </location>
</feature>
<organism evidence="7">
    <name type="scientific">Medioppia subpectinata</name>
    <dbReference type="NCBI Taxonomy" id="1979941"/>
    <lineage>
        <taxon>Eukaryota</taxon>
        <taxon>Metazoa</taxon>
        <taxon>Ecdysozoa</taxon>
        <taxon>Arthropoda</taxon>
        <taxon>Chelicerata</taxon>
        <taxon>Arachnida</taxon>
        <taxon>Acari</taxon>
        <taxon>Acariformes</taxon>
        <taxon>Sarcoptiformes</taxon>
        <taxon>Oribatida</taxon>
        <taxon>Brachypylina</taxon>
        <taxon>Oppioidea</taxon>
        <taxon>Oppiidae</taxon>
        <taxon>Medioppia</taxon>
    </lineage>
</organism>
<dbReference type="GO" id="GO:0005576">
    <property type="term" value="C:extracellular region"/>
    <property type="evidence" value="ECO:0007669"/>
    <property type="project" value="TreeGrafter"/>
</dbReference>
<evidence type="ECO:0000259" key="5">
    <source>
        <dbReference type="PROSITE" id="PS50027"/>
    </source>
</evidence>
<dbReference type="SMART" id="SM00280">
    <property type="entry name" value="KAZAL"/>
    <property type="match status" value="4"/>
</dbReference>
<dbReference type="PANTHER" id="PTHR10913">
    <property type="entry name" value="FOLLISTATIN-RELATED"/>
    <property type="match status" value="1"/>
</dbReference>
<dbReference type="PROSITE" id="PS50027">
    <property type="entry name" value="EGF_LAM_2"/>
    <property type="match status" value="1"/>
</dbReference>
<dbReference type="PROSITE" id="PS51465">
    <property type="entry name" value="KAZAL_2"/>
    <property type="match status" value="3"/>
</dbReference>
<protein>
    <recommendedName>
        <fullName evidence="9">Agrin</fullName>
    </recommendedName>
</protein>
<evidence type="ECO:0000256" key="2">
    <source>
        <dbReference type="ARBA" id="ARBA00022900"/>
    </source>
</evidence>
<dbReference type="OrthoDB" id="126772at2759"/>
<dbReference type="GO" id="GO:0030154">
    <property type="term" value="P:cell differentiation"/>
    <property type="evidence" value="ECO:0007669"/>
    <property type="project" value="TreeGrafter"/>
</dbReference>